<sequence length="396" mass="43032">MTYGSARMKEPNVPNRKTLLTLPTPCLVLDRAKLRRNIARMKAACARTGVKLRPHLKTAKSIEVARLFDGPDSPGIAVSTLLEAEYFASNGIRDIQYAVGITPDKLDRVAAIQREGARVTLITDDLGTAQAICRHATEANAVFHVQIEIDCGERRSGVEPDSPLVLEIARTLAGDENVVFDGVMTHAGHSYGCRSLKEIEAVAEAERLAVVTAAERIRATGIPCPTVSVGSSPTALHARHLEGVTETRAGVFMFGDVFQAQILTCDLEDLAVSVLTEVTGHRADLRHMTVDAGALAMSKDRSTENVSNDVGFGLAADIDGSVYSPQLTIARVYQEHGLIPVALPHALDDFTIGSRLRIYPNHVCMTASMYPRYFVVDSEESDGIEVVEEWKRISGW</sequence>
<dbReference type="InterPro" id="IPR026956">
    <property type="entry name" value="D-ser_dehydrat-like_dom"/>
</dbReference>
<protein>
    <submittedName>
        <fullName evidence="4">D-serine deaminase, pyridoxal phosphate-dependent</fullName>
    </submittedName>
</protein>
<dbReference type="InterPro" id="IPR029066">
    <property type="entry name" value="PLP-binding_barrel"/>
</dbReference>
<dbReference type="GO" id="GO:0008721">
    <property type="term" value="F:D-serine ammonia-lyase activity"/>
    <property type="evidence" value="ECO:0007669"/>
    <property type="project" value="TreeGrafter"/>
</dbReference>
<keyword evidence="5" id="KW-1185">Reference proteome</keyword>
<dbReference type="Proteomes" id="UP000199382">
    <property type="component" value="Unassembled WGS sequence"/>
</dbReference>
<dbReference type="EMBL" id="FNEK01000046">
    <property type="protein sequence ID" value="SDK60891.1"/>
    <property type="molecule type" value="Genomic_DNA"/>
</dbReference>
<dbReference type="SMART" id="SM01119">
    <property type="entry name" value="D-ser_dehydrat"/>
    <property type="match status" value="1"/>
</dbReference>
<keyword evidence="2" id="KW-0456">Lyase</keyword>
<dbReference type="PANTHER" id="PTHR28004:SF2">
    <property type="entry name" value="D-SERINE DEHYDRATASE"/>
    <property type="match status" value="1"/>
</dbReference>
<organism evidence="4 5">
    <name type="scientific">Aliiruegeria lutimaris</name>
    <dbReference type="NCBI Taxonomy" id="571298"/>
    <lineage>
        <taxon>Bacteria</taxon>
        <taxon>Pseudomonadati</taxon>
        <taxon>Pseudomonadota</taxon>
        <taxon>Alphaproteobacteria</taxon>
        <taxon>Rhodobacterales</taxon>
        <taxon>Roseobacteraceae</taxon>
        <taxon>Aliiruegeria</taxon>
    </lineage>
</organism>
<dbReference type="Pfam" id="PF14031">
    <property type="entry name" value="D-ser_dehydrat"/>
    <property type="match status" value="1"/>
</dbReference>
<dbReference type="Pfam" id="PF01168">
    <property type="entry name" value="Ala_racemase_N"/>
    <property type="match status" value="1"/>
</dbReference>
<dbReference type="InterPro" id="IPR051466">
    <property type="entry name" value="D-amino_acid_metab_enzyme"/>
</dbReference>
<evidence type="ECO:0000313" key="5">
    <source>
        <dbReference type="Proteomes" id="UP000199382"/>
    </source>
</evidence>
<proteinExistence type="inferred from homology"/>
<dbReference type="PANTHER" id="PTHR28004">
    <property type="entry name" value="ZGC:162816-RELATED"/>
    <property type="match status" value="1"/>
</dbReference>
<evidence type="ECO:0000259" key="3">
    <source>
        <dbReference type="SMART" id="SM01119"/>
    </source>
</evidence>
<dbReference type="InterPro" id="IPR042208">
    <property type="entry name" value="D-ser_dehydrat-like_sf"/>
</dbReference>
<dbReference type="GO" id="GO:0036088">
    <property type="term" value="P:D-serine catabolic process"/>
    <property type="evidence" value="ECO:0007669"/>
    <property type="project" value="TreeGrafter"/>
</dbReference>
<comment type="similarity">
    <text evidence="1">Belongs to the DSD1 family.</text>
</comment>
<dbReference type="Gene3D" id="2.40.37.20">
    <property type="entry name" value="D-serine dehydratase-like domain"/>
    <property type="match status" value="1"/>
</dbReference>
<feature type="domain" description="D-serine dehydratase-like" evidence="3">
    <location>
        <begin position="271"/>
        <end position="377"/>
    </location>
</feature>
<dbReference type="InterPro" id="IPR001608">
    <property type="entry name" value="Ala_racemase_N"/>
</dbReference>
<evidence type="ECO:0000256" key="2">
    <source>
        <dbReference type="ARBA" id="ARBA00023239"/>
    </source>
</evidence>
<name>A0A1G9DAI1_9RHOB</name>
<dbReference type="AlphaFoldDB" id="A0A1G9DAI1"/>
<dbReference type="STRING" id="571298.SAMN04488026_104629"/>
<gene>
    <name evidence="4" type="ORF">SAMN04488026_104629</name>
</gene>
<accession>A0A1G9DAI1</accession>
<evidence type="ECO:0000313" key="4">
    <source>
        <dbReference type="EMBL" id="SDK60891.1"/>
    </source>
</evidence>
<evidence type="ECO:0000256" key="1">
    <source>
        <dbReference type="ARBA" id="ARBA00005323"/>
    </source>
</evidence>
<dbReference type="SUPFAM" id="SSF51419">
    <property type="entry name" value="PLP-binding barrel"/>
    <property type="match status" value="1"/>
</dbReference>
<reference evidence="4 5" key="1">
    <citation type="submission" date="2016-10" db="EMBL/GenBank/DDBJ databases">
        <authorList>
            <person name="de Groot N.N."/>
        </authorList>
    </citation>
    <scope>NUCLEOTIDE SEQUENCE [LARGE SCALE GENOMIC DNA]</scope>
    <source>
        <strain evidence="4 5">DSM 25294</strain>
    </source>
</reference>
<dbReference type="Gene3D" id="3.20.20.10">
    <property type="entry name" value="Alanine racemase"/>
    <property type="match status" value="1"/>
</dbReference>